<evidence type="ECO:0000313" key="1">
    <source>
        <dbReference type="EMBL" id="KYO26556.1"/>
    </source>
</evidence>
<protein>
    <submittedName>
        <fullName evidence="1">Uncharacterized protein</fullName>
    </submittedName>
</protein>
<gene>
    <name evidence="1" type="ORF">Y1Q_0002177</name>
</gene>
<proteinExistence type="predicted"/>
<dbReference type="EMBL" id="AKHW03005470">
    <property type="protein sequence ID" value="KYO26556.1"/>
    <property type="molecule type" value="Genomic_DNA"/>
</dbReference>
<sequence length="143" mass="16372">MPAATRELDMPQSRGGANVRWKHVRGWESHHPLPPSKKLGWLLPGVGEDVLADDTVQLQRAVLHKAHRRNLTEDCSDLYWLHYIWKKCPEQEETCWTQTDTGLMFFSILCGSSAGVKWQNFIGWFMPVENLAPFELSSISSHV</sequence>
<name>A0A151MPT3_ALLMI</name>
<reference evidence="1 2" key="1">
    <citation type="journal article" date="2012" name="Genome Biol.">
        <title>Sequencing three crocodilian genomes to illuminate the evolution of archosaurs and amniotes.</title>
        <authorList>
            <person name="St John J.A."/>
            <person name="Braun E.L."/>
            <person name="Isberg S.R."/>
            <person name="Miles L.G."/>
            <person name="Chong A.Y."/>
            <person name="Gongora J."/>
            <person name="Dalzell P."/>
            <person name="Moran C."/>
            <person name="Bed'hom B."/>
            <person name="Abzhanov A."/>
            <person name="Burgess S.C."/>
            <person name="Cooksey A.M."/>
            <person name="Castoe T.A."/>
            <person name="Crawford N.G."/>
            <person name="Densmore L.D."/>
            <person name="Drew J.C."/>
            <person name="Edwards S.V."/>
            <person name="Faircloth B.C."/>
            <person name="Fujita M.K."/>
            <person name="Greenwold M.J."/>
            <person name="Hoffmann F.G."/>
            <person name="Howard J.M."/>
            <person name="Iguchi T."/>
            <person name="Janes D.E."/>
            <person name="Khan S.Y."/>
            <person name="Kohno S."/>
            <person name="de Koning A.J."/>
            <person name="Lance S.L."/>
            <person name="McCarthy F.M."/>
            <person name="McCormack J.E."/>
            <person name="Merchant M.E."/>
            <person name="Peterson D.G."/>
            <person name="Pollock D.D."/>
            <person name="Pourmand N."/>
            <person name="Raney B.J."/>
            <person name="Roessler K.A."/>
            <person name="Sanford J.R."/>
            <person name="Sawyer R.H."/>
            <person name="Schmidt C.J."/>
            <person name="Triplett E.W."/>
            <person name="Tuberville T.D."/>
            <person name="Venegas-Anaya M."/>
            <person name="Howard J.T."/>
            <person name="Jarvis E.D."/>
            <person name="Guillette L.J.Jr."/>
            <person name="Glenn T.C."/>
            <person name="Green R.E."/>
            <person name="Ray D.A."/>
        </authorList>
    </citation>
    <scope>NUCLEOTIDE SEQUENCE [LARGE SCALE GENOMIC DNA]</scope>
    <source>
        <strain evidence="1">KSC_2009_1</strain>
    </source>
</reference>
<dbReference type="Proteomes" id="UP000050525">
    <property type="component" value="Unassembled WGS sequence"/>
</dbReference>
<dbReference type="AlphaFoldDB" id="A0A151MPT3"/>
<comment type="caution">
    <text evidence="1">The sequence shown here is derived from an EMBL/GenBank/DDBJ whole genome shotgun (WGS) entry which is preliminary data.</text>
</comment>
<organism evidence="1 2">
    <name type="scientific">Alligator mississippiensis</name>
    <name type="common">American alligator</name>
    <dbReference type="NCBI Taxonomy" id="8496"/>
    <lineage>
        <taxon>Eukaryota</taxon>
        <taxon>Metazoa</taxon>
        <taxon>Chordata</taxon>
        <taxon>Craniata</taxon>
        <taxon>Vertebrata</taxon>
        <taxon>Euteleostomi</taxon>
        <taxon>Archelosauria</taxon>
        <taxon>Archosauria</taxon>
        <taxon>Crocodylia</taxon>
        <taxon>Alligatoridae</taxon>
        <taxon>Alligatorinae</taxon>
        <taxon>Alligator</taxon>
    </lineage>
</organism>
<accession>A0A151MPT3</accession>
<evidence type="ECO:0000313" key="2">
    <source>
        <dbReference type="Proteomes" id="UP000050525"/>
    </source>
</evidence>
<keyword evidence="2" id="KW-1185">Reference proteome</keyword>